<sequence>MTATIAPPPQWSRRRAEKARRLDQVRSLADGVILPSDRIVAALEALIAPGDRVVLEGNNQKQADFLSRSLAQVDPARLHDLHMIMPSVSRAEHLDLFERGIARKLDFSFAGPQSLRIGQLLEDGQMEVGAIHTYIELYSRLLVDLIPNVALVAGFQADRHGNVYTGPSTEDTPALVEPTAFSDGIVIFQVNEIVDELPRVDIPASWVDFVVVADKPFYIEPLFTRDPRHIKPVHVLMAMMAIRGIYEKHKVQSLNHGIGFNTAAIELILPTYGESLGLKGKICRNWTLNPHPTLIPAIETGWVESVHCFGTELGMEGYIAQRPDVFFTGRDGSMRSNRMMCQLAGQYAVDLFIGATLQVDGDGHSSTVTRGRLAGFGGAPNMGHDPRGRRHGTPAWLDMCTLDGNGPVTLLERGKKLVVQMVETFQEGGKPTFVERLDAVDMAKKTGMPLAPIMIYGDDVTHLLTEEGIAYLYKARSLQERQAMIAAVAGITAIGLRHDPKDTGRMRREGLIALPEDLGIRRSDASRELLAAKSIAELVEWSGGLYQPPAKFRSW</sequence>
<accession>A0A4Q9QZ66</accession>
<dbReference type="RefSeq" id="WP_131198510.1">
    <property type="nucleotide sequence ID" value="NZ_QJUL01000024.1"/>
</dbReference>
<evidence type="ECO:0000313" key="2">
    <source>
        <dbReference type="Proteomes" id="UP000293172"/>
    </source>
</evidence>
<dbReference type="GO" id="GO:0016740">
    <property type="term" value="F:transferase activity"/>
    <property type="evidence" value="ECO:0007669"/>
    <property type="project" value="InterPro"/>
</dbReference>
<dbReference type="PANTHER" id="PTHR43293">
    <property type="entry name" value="ACETATE COA-TRANSFERASE YDIF"/>
    <property type="match status" value="1"/>
</dbReference>
<dbReference type="SUPFAM" id="SSF100950">
    <property type="entry name" value="NagB/RpiA/CoA transferase-like"/>
    <property type="match status" value="2"/>
</dbReference>
<dbReference type="NCBIfam" id="TIGR01110">
    <property type="entry name" value="mdcA"/>
    <property type="match status" value="1"/>
</dbReference>
<dbReference type="EMBL" id="QJUL01000024">
    <property type="protein sequence ID" value="TBU89748.1"/>
    <property type="molecule type" value="Genomic_DNA"/>
</dbReference>
<dbReference type="AlphaFoldDB" id="A0A4Q9QZ66"/>
<dbReference type="InterPro" id="IPR005777">
    <property type="entry name" value="MadA"/>
</dbReference>
<dbReference type="OrthoDB" id="5481335at2"/>
<name>A0A4Q9QZ66_9GAMM</name>
<reference evidence="1 2" key="1">
    <citation type="submission" date="2018-06" db="EMBL/GenBank/DDBJ databases">
        <title>Three novel Pseudomonas species isolated from symptomatic oak.</title>
        <authorList>
            <person name="Bueno-Gonzalez V."/>
            <person name="Brady C."/>
        </authorList>
    </citation>
    <scope>NUCLEOTIDE SEQUENCE [LARGE SCALE GENOMIC DNA]</scope>
    <source>
        <strain evidence="1 2">P6B</strain>
    </source>
</reference>
<dbReference type="InterPro" id="IPR037171">
    <property type="entry name" value="NagB/RpiA_transferase-like"/>
</dbReference>
<dbReference type="PANTHER" id="PTHR43293:SF2">
    <property type="entry name" value="MALONATE DECARBOXYLASE ALPHA SUBUNIT"/>
    <property type="match status" value="1"/>
</dbReference>
<comment type="caution">
    <text evidence="1">The sequence shown here is derived from an EMBL/GenBank/DDBJ whole genome shotgun (WGS) entry which is preliminary data.</text>
</comment>
<protein>
    <submittedName>
        <fullName evidence="1">Malonate decarboxylase subunit alpha</fullName>
    </submittedName>
</protein>
<dbReference type="Gene3D" id="3.40.1080.10">
    <property type="entry name" value="Glutaconate Coenzyme A-transferase"/>
    <property type="match status" value="1"/>
</dbReference>
<organism evidence="1 2">
    <name type="scientific">Phytopseudomonas dryadis</name>
    <dbReference type="NCBI Taxonomy" id="2487520"/>
    <lineage>
        <taxon>Bacteria</taxon>
        <taxon>Pseudomonadati</taxon>
        <taxon>Pseudomonadota</taxon>
        <taxon>Gammaproteobacteria</taxon>
        <taxon>Pseudomonadales</taxon>
        <taxon>Pseudomonadaceae</taxon>
        <taxon>Phytopseudomonas</taxon>
    </lineage>
</organism>
<proteinExistence type="predicted"/>
<dbReference type="Pfam" id="PF16957">
    <property type="entry name" value="Mal_decarbox_Al"/>
    <property type="match status" value="1"/>
</dbReference>
<dbReference type="Proteomes" id="UP000293172">
    <property type="component" value="Unassembled WGS sequence"/>
</dbReference>
<evidence type="ECO:0000313" key="1">
    <source>
        <dbReference type="EMBL" id="TBU89748.1"/>
    </source>
</evidence>
<gene>
    <name evidence="1" type="primary">mdcA</name>
    <name evidence="1" type="ORF">DNK44_16495</name>
</gene>